<evidence type="ECO:0000256" key="7">
    <source>
        <dbReference type="ARBA" id="ARBA00022603"/>
    </source>
</evidence>
<comment type="catalytic activity">
    <reaction evidence="11 12">
        <text>uridine(1498) in 16S rRNA + S-adenosyl-L-methionine = N(3)-methyluridine(1498) in 16S rRNA + S-adenosyl-L-homocysteine + H(+)</text>
        <dbReference type="Rhea" id="RHEA:42920"/>
        <dbReference type="Rhea" id="RHEA-COMP:10283"/>
        <dbReference type="Rhea" id="RHEA-COMP:10284"/>
        <dbReference type="ChEBI" id="CHEBI:15378"/>
        <dbReference type="ChEBI" id="CHEBI:57856"/>
        <dbReference type="ChEBI" id="CHEBI:59789"/>
        <dbReference type="ChEBI" id="CHEBI:65315"/>
        <dbReference type="ChEBI" id="CHEBI:74502"/>
        <dbReference type="EC" id="2.1.1.193"/>
    </reaction>
</comment>
<dbReference type="Gene3D" id="2.40.240.20">
    <property type="entry name" value="Hypothetical PUA domain-like, domain 1"/>
    <property type="match status" value="1"/>
</dbReference>
<proteinExistence type="inferred from homology"/>
<organism evidence="15 16">
    <name type="scientific">Roseateles terrae</name>
    <dbReference type="NCBI Taxonomy" id="431060"/>
    <lineage>
        <taxon>Bacteria</taxon>
        <taxon>Pseudomonadati</taxon>
        <taxon>Pseudomonadota</taxon>
        <taxon>Betaproteobacteria</taxon>
        <taxon>Burkholderiales</taxon>
        <taxon>Sphaerotilaceae</taxon>
        <taxon>Roseateles</taxon>
    </lineage>
</organism>
<keyword evidence="8 12" id="KW-0808">Transferase</keyword>
<sequence>MAARLFVEQPLAAASEDLDQDFALPPGAARHVQVLRLQPGGQVLLFDGSGDEWTAEVTAMGRSEVRVVLRERHSVDRELHPSVTLAVVMPANDRMDGIVEKACELGATAIQPLMSERSVLRLTGDRALKKQQHWQGVAVAAAEQCGRTRPLQVAPVMTLSAWLAGLAARGNDGAERRWLLSPVAAQPLSARSREGQGPIVVLSGPEGGLSADEEQSARAQGFQAVQLGPRILRADTAPLAVLGWVALGGLEGSAAS</sequence>
<comment type="subcellular location">
    <subcellularLocation>
        <location evidence="1 12">Cytoplasm</location>
    </subcellularLocation>
</comment>
<dbReference type="InterPro" id="IPR029026">
    <property type="entry name" value="tRNA_m1G_MTases_N"/>
</dbReference>
<comment type="caution">
    <text evidence="15">The sequence shown here is derived from an EMBL/GenBank/DDBJ whole genome shotgun (WGS) entry which is preliminary data.</text>
</comment>
<evidence type="ECO:0000256" key="10">
    <source>
        <dbReference type="ARBA" id="ARBA00025699"/>
    </source>
</evidence>
<dbReference type="RefSeq" id="WP_088453319.1">
    <property type="nucleotide sequence ID" value="NZ_JACHXO010000006.1"/>
</dbReference>
<evidence type="ECO:0000256" key="1">
    <source>
        <dbReference type="ARBA" id="ARBA00004496"/>
    </source>
</evidence>
<dbReference type="Gene3D" id="3.40.1280.10">
    <property type="match status" value="1"/>
</dbReference>
<evidence type="ECO:0000256" key="8">
    <source>
        <dbReference type="ARBA" id="ARBA00022679"/>
    </source>
</evidence>
<dbReference type="GO" id="GO:0008168">
    <property type="term" value="F:methyltransferase activity"/>
    <property type="evidence" value="ECO:0007669"/>
    <property type="project" value="UniProtKB-KW"/>
</dbReference>
<keyword evidence="7 12" id="KW-0489">Methyltransferase</keyword>
<keyword evidence="6 12" id="KW-0698">rRNA processing</keyword>
<gene>
    <name evidence="15" type="ORF">FHS28_003498</name>
</gene>
<evidence type="ECO:0000256" key="11">
    <source>
        <dbReference type="ARBA" id="ARBA00047944"/>
    </source>
</evidence>
<comment type="function">
    <text evidence="10 12">Specifically methylates the N3 position of the uracil ring of uridine 1498 (m3U1498) in 16S rRNA. Acts on the fully assembled 30S ribosomal subunit.</text>
</comment>
<dbReference type="Pfam" id="PF04452">
    <property type="entry name" value="Methyltrans_RNA"/>
    <property type="match status" value="1"/>
</dbReference>
<keyword evidence="16" id="KW-1185">Reference proteome</keyword>
<dbReference type="InterPro" id="IPR029028">
    <property type="entry name" value="Alpha/beta_knot_MTases"/>
</dbReference>
<evidence type="ECO:0000256" key="2">
    <source>
        <dbReference type="ARBA" id="ARBA00005528"/>
    </source>
</evidence>
<dbReference type="Pfam" id="PF20260">
    <property type="entry name" value="PUA_4"/>
    <property type="match status" value="1"/>
</dbReference>
<dbReference type="CDD" id="cd18084">
    <property type="entry name" value="RsmE-like"/>
    <property type="match status" value="1"/>
</dbReference>
<evidence type="ECO:0000313" key="15">
    <source>
        <dbReference type="EMBL" id="MBB3196088.1"/>
    </source>
</evidence>
<dbReference type="PANTHER" id="PTHR30027:SF3">
    <property type="entry name" value="16S RRNA (URACIL(1498)-N(3))-METHYLTRANSFERASE"/>
    <property type="match status" value="1"/>
</dbReference>
<accession>A0ABR6GVG1</accession>
<keyword evidence="9 12" id="KW-0949">S-adenosyl-L-methionine</keyword>
<dbReference type="InterPro" id="IPR046886">
    <property type="entry name" value="RsmE_MTase_dom"/>
</dbReference>
<dbReference type="GO" id="GO:0032259">
    <property type="term" value="P:methylation"/>
    <property type="evidence" value="ECO:0007669"/>
    <property type="project" value="UniProtKB-KW"/>
</dbReference>
<dbReference type="NCBIfam" id="NF008692">
    <property type="entry name" value="PRK11713.1-5"/>
    <property type="match status" value="1"/>
</dbReference>
<evidence type="ECO:0000313" key="16">
    <source>
        <dbReference type="Proteomes" id="UP000574369"/>
    </source>
</evidence>
<protein>
    <recommendedName>
        <fullName evidence="4 12">Ribosomal RNA small subunit methyltransferase E</fullName>
        <ecNumber evidence="3 12">2.1.1.193</ecNumber>
    </recommendedName>
</protein>
<feature type="domain" description="Ribosomal RNA small subunit methyltransferase E PUA-like" evidence="14">
    <location>
        <begin position="28"/>
        <end position="69"/>
    </location>
</feature>
<comment type="similarity">
    <text evidence="2 12">Belongs to the RNA methyltransferase RsmE family.</text>
</comment>
<dbReference type="EMBL" id="JACHXO010000006">
    <property type="protein sequence ID" value="MBB3196088.1"/>
    <property type="molecule type" value="Genomic_DNA"/>
</dbReference>
<evidence type="ECO:0000256" key="4">
    <source>
        <dbReference type="ARBA" id="ARBA00013673"/>
    </source>
</evidence>
<dbReference type="PIRSF" id="PIRSF015601">
    <property type="entry name" value="MTase_slr0722"/>
    <property type="match status" value="1"/>
</dbReference>
<feature type="domain" description="Ribosomal RNA small subunit methyltransferase E methyltransferase" evidence="13">
    <location>
        <begin position="81"/>
        <end position="245"/>
    </location>
</feature>
<dbReference type="Proteomes" id="UP000574369">
    <property type="component" value="Unassembled WGS sequence"/>
</dbReference>
<evidence type="ECO:0000256" key="12">
    <source>
        <dbReference type="PIRNR" id="PIRNR015601"/>
    </source>
</evidence>
<dbReference type="EC" id="2.1.1.193" evidence="3 12"/>
<evidence type="ECO:0000256" key="9">
    <source>
        <dbReference type="ARBA" id="ARBA00022691"/>
    </source>
</evidence>
<dbReference type="NCBIfam" id="TIGR00046">
    <property type="entry name" value="RsmE family RNA methyltransferase"/>
    <property type="match status" value="1"/>
</dbReference>
<evidence type="ECO:0000256" key="6">
    <source>
        <dbReference type="ARBA" id="ARBA00022552"/>
    </source>
</evidence>
<evidence type="ECO:0000259" key="13">
    <source>
        <dbReference type="Pfam" id="PF04452"/>
    </source>
</evidence>
<dbReference type="InterPro" id="IPR046887">
    <property type="entry name" value="RsmE_PUA-like"/>
</dbReference>
<dbReference type="SUPFAM" id="SSF75217">
    <property type="entry name" value="alpha/beta knot"/>
    <property type="match status" value="1"/>
</dbReference>
<keyword evidence="5 12" id="KW-0963">Cytoplasm</keyword>
<dbReference type="InterPro" id="IPR015947">
    <property type="entry name" value="PUA-like_sf"/>
</dbReference>
<dbReference type="SUPFAM" id="SSF88697">
    <property type="entry name" value="PUA domain-like"/>
    <property type="match status" value="1"/>
</dbReference>
<dbReference type="InterPro" id="IPR006700">
    <property type="entry name" value="RsmE"/>
</dbReference>
<evidence type="ECO:0000259" key="14">
    <source>
        <dbReference type="Pfam" id="PF20260"/>
    </source>
</evidence>
<reference evidence="15 16" key="1">
    <citation type="submission" date="2020-08" db="EMBL/GenBank/DDBJ databases">
        <title>Genomic Encyclopedia of Type Strains, Phase III (KMG-III): the genomes of soil and plant-associated and newly described type strains.</title>
        <authorList>
            <person name="Whitman W."/>
        </authorList>
    </citation>
    <scope>NUCLEOTIDE SEQUENCE [LARGE SCALE GENOMIC DNA]</scope>
    <source>
        <strain evidence="15 16">CECT 7247</strain>
    </source>
</reference>
<evidence type="ECO:0000256" key="5">
    <source>
        <dbReference type="ARBA" id="ARBA00022490"/>
    </source>
</evidence>
<evidence type="ECO:0000256" key="3">
    <source>
        <dbReference type="ARBA" id="ARBA00012328"/>
    </source>
</evidence>
<name>A0ABR6GVG1_9BURK</name>
<dbReference type="PANTHER" id="PTHR30027">
    <property type="entry name" value="RIBOSOMAL RNA SMALL SUBUNIT METHYLTRANSFERASE E"/>
    <property type="match status" value="1"/>
</dbReference>